<dbReference type="OrthoDB" id="9811969at2"/>
<feature type="transmembrane region" description="Helical" evidence="5">
    <location>
        <begin position="258"/>
        <end position="284"/>
    </location>
</feature>
<gene>
    <name evidence="6" type="ORF">SAMN05444142_11174</name>
</gene>
<evidence type="ECO:0000256" key="4">
    <source>
        <dbReference type="ARBA" id="ARBA00023136"/>
    </source>
</evidence>
<name>A0A1H0N5N7_9RHOB</name>
<feature type="transmembrane region" description="Helical" evidence="5">
    <location>
        <begin position="165"/>
        <end position="188"/>
    </location>
</feature>
<accession>A0A1H0N5N7</accession>
<evidence type="ECO:0000313" key="7">
    <source>
        <dbReference type="Proteomes" id="UP000324252"/>
    </source>
</evidence>
<feature type="transmembrane region" description="Helical" evidence="5">
    <location>
        <begin position="132"/>
        <end position="153"/>
    </location>
</feature>
<dbReference type="Pfam" id="PF04191">
    <property type="entry name" value="PEMT"/>
    <property type="match status" value="1"/>
</dbReference>
<evidence type="ECO:0000313" key="6">
    <source>
        <dbReference type="EMBL" id="SHK86883.1"/>
    </source>
</evidence>
<feature type="transmembrane region" description="Helical" evidence="5">
    <location>
        <begin position="382"/>
        <end position="402"/>
    </location>
</feature>
<keyword evidence="7" id="KW-1185">Reference proteome</keyword>
<dbReference type="GO" id="GO:0008168">
    <property type="term" value="F:methyltransferase activity"/>
    <property type="evidence" value="ECO:0007669"/>
    <property type="project" value="UniProtKB-KW"/>
</dbReference>
<feature type="transmembrane region" description="Helical" evidence="5">
    <location>
        <begin position="200"/>
        <end position="219"/>
    </location>
</feature>
<feature type="transmembrane region" description="Helical" evidence="5">
    <location>
        <begin position="12"/>
        <end position="32"/>
    </location>
</feature>
<proteinExistence type="predicted"/>
<keyword evidence="3 5" id="KW-1133">Transmembrane helix</keyword>
<evidence type="ECO:0000256" key="5">
    <source>
        <dbReference type="SAM" id="Phobius"/>
    </source>
</evidence>
<dbReference type="InterPro" id="IPR007318">
    <property type="entry name" value="Phopholipid_MeTrfase"/>
</dbReference>
<dbReference type="RefSeq" id="WP_149789553.1">
    <property type="nucleotide sequence ID" value="NZ_FNIO01000012.1"/>
</dbReference>
<evidence type="ECO:0000256" key="2">
    <source>
        <dbReference type="ARBA" id="ARBA00022692"/>
    </source>
</evidence>
<keyword evidence="6" id="KW-0808">Transferase</keyword>
<protein>
    <submittedName>
        <fullName evidence="6">Protein-S-isoprenylcysteine O-methyltransferase Ste14</fullName>
    </submittedName>
</protein>
<keyword evidence="6" id="KW-0489">Methyltransferase</keyword>
<feature type="transmembrane region" description="Helical" evidence="5">
    <location>
        <begin position="79"/>
        <end position="99"/>
    </location>
</feature>
<reference evidence="6 7" key="1">
    <citation type="submission" date="2016-11" db="EMBL/GenBank/DDBJ databases">
        <authorList>
            <person name="Varghese N."/>
            <person name="Submissions S."/>
        </authorList>
    </citation>
    <scope>NUCLEOTIDE SEQUENCE [LARGE SCALE GENOMIC DNA]</scope>
    <source>
        <strain evidence="6 7">DSM 29620</strain>
    </source>
</reference>
<evidence type="ECO:0000256" key="3">
    <source>
        <dbReference type="ARBA" id="ARBA00022989"/>
    </source>
</evidence>
<dbReference type="GO" id="GO:0012505">
    <property type="term" value="C:endomembrane system"/>
    <property type="evidence" value="ECO:0007669"/>
    <property type="project" value="UniProtKB-SubCell"/>
</dbReference>
<keyword evidence="2 5" id="KW-0812">Transmembrane</keyword>
<dbReference type="Gene3D" id="1.20.120.1630">
    <property type="match status" value="1"/>
</dbReference>
<dbReference type="AlphaFoldDB" id="A0A1H0N5N7"/>
<organism evidence="6 7">
    <name type="scientific">Lutimaribacter pacificus</name>
    <dbReference type="NCBI Taxonomy" id="391948"/>
    <lineage>
        <taxon>Bacteria</taxon>
        <taxon>Pseudomonadati</taxon>
        <taxon>Pseudomonadota</taxon>
        <taxon>Alphaproteobacteria</taxon>
        <taxon>Rhodobacterales</taxon>
        <taxon>Roseobacteraceae</taxon>
        <taxon>Lutimaribacter</taxon>
    </lineage>
</organism>
<sequence length="413" mass="45852">MLELDLPEALMLALRWLLLLGPICLVLFFAFLRDTTRSAKIGGLFAFLYGIPLIFITHSLALHFGWWRYGWDALMLNGIPVDILIGGAILFGPGLFFAFPKVGPLMICLPIIVGLHATLFSSLKPLVHAGPFWFGGVVLVFVTAHIPAIYLAKWTAEDRRLPMRCALLALMTGGMIFVVLPSLIMQAMGGEWELLARPPWSSVVAGLCLATASVIGLAANQMLCLQGGGTPIPLDPTKRLVRSGIYSYVSNPMQLSAALCWIILGVFLQNVWVIAAAGMAWVFVQGMVRWHHRHDLLKRFPEGWPEYKANVPEWIPRWRPWVPSPAHATLREENKTLLRILGSATGLDIEIRDGATKYQPAQDPRHFTGIEARLFAVTHVNFAWAVAAHAALLVVMATKYMMAHLRQPEQVRT</sequence>
<keyword evidence="4 5" id="KW-0472">Membrane</keyword>
<evidence type="ECO:0000256" key="1">
    <source>
        <dbReference type="ARBA" id="ARBA00004127"/>
    </source>
</evidence>
<dbReference type="Proteomes" id="UP000324252">
    <property type="component" value="Unassembled WGS sequence"/>
</dbReference>
<dbReference type="EMBL" id="FQZZ01000011">
    <property type="protein sequence ID" value="SHK86883.1"/>
    <property type="molecule type" value="Genomic_DNA"/>
</dbReference>
<feature type="transmembrane region" description="Helical" evidence="5">
    <location>
        <begin position="44"/>
        <end position="67"/>
    </location>
</feature>
<comment type="subcellular location">
    <subcellularLocation>
        <location evidence="1">Endomembrane system</location>
        <topology evidence="1">Multi-pass membrane protein</topology>
    </subcellularLocation>
</comment>
<feature type="transmembrane region" description="Helical" evidence="5">
    <location>
        <begin position="106"/>
        <end position="126"/>
    </location>
</feature>
<dbReference type="GO" id="GO:0032259">
    <property type="term" value="P:methylation"/>
    <property type="evidence" value="ECO:0007669"/>
    <property type="project" value="UniProtKB-KW"/>
</dbReference>